<dbReference type="EMBL" id="CP117417">
    <property type="protein sequence ID" value="WCT78875.1"/>
    <property type="molecule type" value="Genomic_DNA"/>
</dbReference>
<protein>
    <submittedName>
        <fullName evidence="1">Uncharacterized protein</fullName>
    </submittedName>
</protein>
<dbReference type="Proteomes" id="UP001218231">
    <property type="component" value="Chromosome"/>
</dbReference>
<organism evidence="1 2">
    <name type="scientific">Novosphingobium humi</name>
    <dbReference type="NCBI Taxonomy" id="2282397"/>
    <lineage>
        <taxon>Bacteria</taxon>
        <taxon>Pseudomonadati</taxon>
        <taxon>Pseudomonadota</taxon>
        <taxon>Alphaproteobacteria</taxon>
        <taxon>Sphingomonadales</taxon>
        <taxon>Sphingomonadaceae</taxon>
        <taxon>Novosphingobium</taxon>
    </lineage>
</organism>
<sequence>MPLHQSLDVSSADMYLGKAKIRAGRSNKVHAAKANAAYLLGKFSMMLSDNTQMTALGIANGVIKSVRLGIIATSGKRKCP</sequence>
<evidence type="ECO:0000313" key="2">
    <source>
        <dbReference type="Proteomes" id="UP001218231"/>
    </source>
</evidence>
<reference evidence="1 2" key="1">
    <citation type="submission" date="2023-02" db="EMBL/GenBank/DDBJ databases">
        <title>Genome sequence of Novosphingobium humi KACC 19094.</title>
        <authorList>
            <person name="Kim S."/>
            <person name="Heo J."/>
            <person name="Kwon S.-W."/>
        </authorList>
    </citation>
    <scope>NUCLEOTIDE SEQUENCE [LARGE SCALE GENOMIC DNA]</scope>
    <source>
        <strain evidence="1 2">KACC 19094</strain>
    </source>
</reference>
<name>A0ABY7U032_9SPHN</name>
<gene>
    <name evidence="1" type="ORF">PQ457_07935</name>
</gene>
<keyword evidence="2" id="KW-1185">Reference proteome</keyword>
<accession>A0ABY7U032</accession>
<dbReference type="RefSeq" id="WP_273619175.1">
    <property type="nucleotide sequence ID" value="NZ_CP117417.1"/>
</dbReference>
<proteinExistence type="predicted"/>
<evidence type="ECO:0000313" key="1">
    <source>
        <dbReference type="EMBL" id="WCT78875.1"/>
    </source>
</evidence>